<keyword evidence="3" id="KW-0808">Transferase</keyword>
<feature type="domain" description="Rhodanese" evidence="2">
    <location>
        <begin position="46"/>
        <end position="130"/>
    </location>
</feature>
<dbReference type="SMART" id="SM00450">
    <property type="entry name" value="RHOD"/>
    <property type="match status" value="1"/>
</dbReference>
<reference evidence="3 4" key="1">
    <citation type="submission" date="2020-08" db="EMBL/GenBank/DDBJ databases">
        <title>Genomic Encyclopedia of Type Strains, Phase IV (KMG-IV): sequencing the most valuable type-strain genomes for metagenomic binning, comparative biology and taxonomic classification.</title>
        <authorList>
            <person name="Goeker M."/>
        </authorList>
    </citation>
    <scope>NUCLEOTIDE SEQUENCE [LARGE SCALE GENOMIC DNA]</scope>
    <source>
        <strain evidence="3 4">DSM 19612</strain>
    </source>
</reference>
<dbReference type="InterPro" id="IPR050229">
    <property type="entry name" value="GlpE_sulfurtransferase"/>
</dbReference>
<organism evidence="3 4">
    <name type="scientific">Salirhabdus euzebyi</name>
    <dbReference type="NCBI Taxonomy" id="394506"/>
    <lineage>
        <taxon>Bacteria</taxon>
        <taxon>Bacillati</taxon>
        <taxon>Bacillota</taxon>
        <taxon>Bacilli</taxon>
        <taxon>Bacillales</taxon>
        <taxon>Bacillaceae</taxon>
        <taxon>Salirhabdus</taxon>
    </lineage>
</organism>
<dbReference type="GO" id="GO:0016740">
    <property type="term" value="F:transferase activity"/>
    <property type="evidence" value="ECO:0007669"/>
    <property type="project" value="UniProtKB-KW"/>
</dbReference>
<proteinExistence type="predicted"/>
<evidence type="ECO:0000313" key="4">
    <source>
        <dbReference type="Proteomes" id="UP000581688"/>
    </source>
</evidence>
<dbReference type="InterPro" id="IPR001763">
    <property type="entry name" value="Rhodanese-like_dom"/>
</dbReference>
<comment type="caution">
    <text evidence="3">The sequence shown here is derived from an EMBL/GenBank/DDBJ whole genome shotgun (WGS) entry which is preliminary data.</text>
</comment>
<gene>
    <name evidence="3" type="ORF">HNQ94_001604</name>
</gene>
<dbReference type="AlphaFoldDB" id="A0A841Q422"/>
<accession>A0A841Q422</accession>
<dbReference type="Gene3D" id="3.40.250.10">
    <property type="entry name" value="Rhodanese-like domain"/>
    <property type="match status" value="1"/>
</dbReference>
<dbReference type="EMBL" id="JACHGH010000004">
    <property type="protein sequence ID" value="MBB6453156.1"/>
    <property type="molecule type" value="Genomic_DNA"/>
</dbReference>
<dbReference type="InterPro" id="IPR036873">
    <property type="entry name" value="Rhodanese-like_dom_sf"/>
</dbReference>
<evidence type="ECO:0000256" key="1">
    <source>
        <dbReference type="SAM" id="Phobius"/>
    </source>
</evidence>
<keyword evidence="1" id="KW-0472">Membrane</keyword>
<dbReference type="Proteomes" id="UP000581688">
    <property type="component" value="Unassembled WGS sequence"/>
</dbReference>
<keyword evidence="1" id="KW-1133">Transmembrane helix</keyword>
<dbReference type="PANTHER" id="PTHR43031:SF17">
    <property type="entry name" value="SULFURTRANSFERASE YTWF-RELATED"/>
    <property type="match status" value="1"/>
</dbReference>
<protein>
    <submittedName>
        <fullName evidence="3">Rhodanese-related sulfurtransferase</fullName>
    </submittedName>
</protein>
<sequence length="132" mass="15163">METKKLFLYVLVLFGVLFIGWSLFQEKEIQSITTEELEERLENRKSSDHTMYIDVREQEEYFAGHIEGMVNIPLSTLKTNTPSIADNIEIVIICRSGSRSMEAAEIFKERGYEKIVNVEGGMLSWQGEIVVP</sequence>
<dbReference type="RefSeq" id="WP_174495733.1">
    <property type="nucleotide sequence ID" value="NZ_CADDWK010000004.1"/>
</dbReference>
<name>A0A841Q422_9BACI</name>
<keyword evidence="4" id="KW-1185">Reference proteome</keyword>
<feature type="transmembrane region" description="Helical" evidence="1">
    <location>
        <begin position="6"/>
        <end position="24"/>
    </location>
</feature>
<dbReference type="Pfam" id="PF00581">
    <property type="entry name" value="Rhodanese"/>
    <property type="match status" value="1"/>
</dbReference>
<dbReference type="CDD" id="cd00158">
    <property type="entry name" value="RHOD"/>
    <property type="match status" value="1"/>
</dbReference>
<keyword evidence="1" id="KW-0812">Transmembrane</keyword>
<dbReference type="PANTHER" id="PTHR43031">
    <property type="entry name" value="FAD-DEPENDENT OXIDOREDUCTASE"/>
    <property type="match status" value="1"/>
</dbReference>
<dbReference type="PROSITE" id="PS50206">
    <property type="entry name" value="RHODANESE_3"/>
    <property type="match status" value="1"/>
</dbReference>
<evidence type="ECO:0000313" key="3">
    <source>
        <dbReference type="EMBL" id="MBB6453156.1"/>
    </source>
</evidence>
<evidence type="ECO:0000259" key="2">
    <source>
        <dbReference type="PROSITE" id="PS50206"/>
    </source>
</evidence>
<dbReference type="SUPFAM" id="SSF52821">
    <property type="entry name" value="Rhodanese/Cell cycle control phosphatase"/>
    <property type="match status" value="1"/>
</dbReference>